<dbReference type="Gene3D" id="3.30.160.670">
    <property type="match status" value="1"/>
</dbReference>
<dbReference type="EMBL" id="CP134146">
    <property type="protein sequence ID" value="WNC66826.1"/>
    <property type="molecule type" value="Genomic_DNA"/>
</dbReference>
<accession>A0ABY9TD64</accession>
<feature type="chain" id="PRO_5045112279" evidence="1">
    <location>
        <begin position="22"/>
        <end position="198"/>
    </location>
</feature>
<organism evidence="3 4">
    <name type="scientific">Thalassotalea nanhaiensis</name>
    <dbReference type="NCBI Taxonomy" id="3065648"/>
    <lineage>
        <taxon>Bacteria</taxon>
        <taxon>Pseudomonadati</taxon>
        <taxon>Pseudomonadota</taxon>
        <taxon>Gammaproteobacteria</taxon>
        <taxon>Alteromonadales</taxon>
        <taxon>Colwelliaceae</taxon>
        <taxon>Thalassotalea</taxon>
    </lineage>
</organism>
<reference evidence="4" key="1">
    <citation type="submission" date="2023-09" db="EMBL/GenBank/DDBJ databases">
        <authorList>
            <person name="Li S."/>
            <person name="Li X."/>
            <person name="Zhang C."/>
            <person name="Zhao Z."/>
        </authorList>
    </citation>
    <scope>NUCLEOTIDE SEQUENCE [LARGE SCALE GENOMIC DNA]</scope>
    <source>
        <strain evidence="4">SQ345</strain>
    </source>
</reference>
<feature type="signal peptide" evidence="1">
    <location>
        <begin position="1"/>
        <end position="21"/>
    </location>
</feature>
<dbReference type="Proteomes" id="UP001248581">
    <property type="component" value="Chromosome"/>
</dbReference>
<evidence type="ECO:0000256" key="1">
    <source>
        <dbReference type="SAM" id="SignalP"/>
    </source>
</evidence>
<evidence type="ECO:0000313" key="3">
    <source>
        <dbReference type="EMBL" id="WNC66826.1"/>
    </source>
</evidence>
<dbReference type="PROSITE" id="PS51257">
    <property type="entry name" value="PROKAR_LIPOPROTEIN"/>
    <property type="match status" value="1"/>
</dbReference>
<keyword evidence="4" id="KW-1185">Reference proteome</keyword>
<gene>
    <name evidence="3" type="ORF">RI845_09715</name>
</gene>
<dbReference type="RefSeq" id="WP_348385991.1">
    <property type="nucleotide sequence ID" value="NZ_CP134146.1"/>
</dbReference>
<sequence>MKFSCFKLAALLLLLSGCATSYNPDIDYNPEYNFDQLQTFVVLDDFEANQEASKKLNRNLSSLDNDRLIKAITNTLKQKGMVEADKADADMQVRFQLVTKDKTQLRTYNTGFYQCWRCRGHYGYGGITPVQQVEIKDYVEGTIIIDFVDPAKGKSVWRSVVSKAIKKTKIPVEEKQAKIQELVNAMLASFKAPAVPAQ</sequence>
<dbReference type="InterPro" id="IPR025411">
    <property type="entry name" value="DUF4136"/>
</dbReference>
<name>A0ABY9TD64_9GAMM</name>
<evidence type="ECO:0000313" key="4">
    <source>
        <dbReference type="Proteomes" id="UP001248581"/>
    </source>
</evidence>
<dbReference type="Pfam" id="PF13590">
    <property type="entry name" value="DUF4136"/>
    <property type="match status" value="1"/>
</dbReference>
<proteinExistence type="predicted"/>
<keyword evidence="1" id="KW-0732">Signal</keyword>
<evidence type="ECO:0000259" key="2">
    <source>
        <dbReference type="Pfam" id="PF13590"/>
    </source>
</evidence>
<protein>
    <submittedName>
        <fullName evidence="3">DUF4136 domain-containing protein</fullName>
    </submittedName>
</protein>
<feature type="domain" description="DUF4136" evidence="2">
    <location>
        <begin position="26"/>
        <end position="190"/>
    </location>
</feature>